<keyword evidence="1" id="KW-0812">Transmembrane</keyword>
<keyword evidence="1" id="KW-1133">Transmembrane helix</keyword>
<feature type="transmembrane region" description="Helical" evidence="1">
    <location>
        <begin position="67"/>
        <end position="85"/>
    </location>
</feature>
<proteinExistence type="predicted"/>
<reference evidence="2 3" key="1">
    <citation type="submission" date="2014-12" db="EMBL/GenBank/DDBJ databases">
        <title>Comparative genome analysis of Bacillus coagulans HM-08, Clostridium butyricum HM-68, Bacillus subtilis HM-66 and Bacillus licheniformis BL-09.</title>
        <authorList>
            <person name="Zhang H."/>
        </authorList>
    </citation>
    <scope>NUCLEOTIDE SEQUENCE [LARGE SCALE GENOMIC DNA]</scope>
    <source>
        <strain evidence="2 3">HM-66</strain>
    </source>
</reference>
<accession>A0A0D1IVN1</accession>
<dbReference type="Proteomes" id="UP000032247">
    <property type="component" value="Unassembled WGS sequence"/>
</dbReference>
<feature type="transmembrane region" description="Helical" evidence="1">
    <location>
        <begin position="21"/>
        <end position="47"/>
    </location>
</feature>
<sequence>MNGRTLFFRRLFDYYKYQFKVLHAVIDWTVALYIVLPAIAFVIYQYIDLMNGRGLLYEWSEVAEWRWLYAVCGLIMFTGSIRTFLMEADKVFLLQKKEIIYQLKRYALLYSFLVTMAKWLLLFFIVLPLISHFVHITFAESTALLCYLFGLHIFFLSLKQDRIRKPHSISRWIGDILVRAILFTGSAILIVLTQWHLLALFGILFLLFSVIRSLKKTASFTAFEAEVTEEKKSRLALAGLVMMMSQEAGMPKVKDRMRRKPLLYRNSKRIFKRRTICTGYKELFFKVMLRNSEYARQMYMLLSAFTVLIFVSPIWLKVIALLVYTGVCRYILTLIFDKVMDAPFLIGTDKESDEYYRARKSCINILHYAFAACCFLAAAVSLLFT</sequence>
<organism evidence="2 3">
    <name type="scientific">Bacillus subtilis</name>
    <dbReference type="NCBI Taxonomy" id="1423"/>
    <lineage>
        <taxon>Bacteria</taxon>
        <taxon>Bacillati</taxon>
        <taxon>Bacillota</taxon>
        <taxon>Bacilli</taxon>
        <taxon>Bacillales</taxon>
        <taxon>Bacillaceae</taxon>
        <taxon>Bacillus</taxon>
    </lineage>
</organism>
<dbReference type="PIRSF" id="PIRSF037259">
    <property type="entry name" value="EcsB_ABC"/>
    <property type="match status" value="1"/>
</dbReference>
<dbReference type="Pfam" id="PF05975">
    <property type="entry name" value="EcsB"/>
    <property type="match status" value="1"/>
</dbReference>
<dbReference type="STRING" id="483913.AN935_15025"/>
<dbReference type="GO" id="GO:0016020">
    <property type="term" value="C:membrane"/>
    <property type="evidence" value="ECO:0007669"/>
    <property type="project" value="InterPro"/>
</dbReference>
<gene>
    <name evidence="2" type="ORF">SC09_Contig17orf00673</name>
</gene>
<evidence type="ECO:0000313" key="3">
    <source>
        <dbReference type="Proteomes" id="UP000032247"/>
    </source>
</evidence>
<dbReference type="EMBL" id="JXBC01000001">
    <property type="protein sequence ID" value="KIU13423.1"/>
    <property type="molecule type" value="Genomic_DNA"/>
</dbReference>
<dbReference type="PATRIC" id="fig|1423.173.peg.543"/>
<dbReference type="AlphaFoldDB" id="A0A0D1IVN1"/>
<feature type="transmembrane region" description="Helical" evidence="1">
    <location>
        <begin position="106"/>
        <end position="127"/>
    </location>
</feature>
<keyword evidence="1" id="KW-0472">Membrane</keyword>
<feature type="transmembrane region" description="Helical" evidence="1">
    <location>
        <begin position="176"/>
        <end position="192"/>
    </location>
</feature>
<evidence type="ECO:0000313" key="2">
    <source>
        <dbReference type="EMBL" id="KIU13423.1"/>
    </source>
</evidence>
<evidence type="ECO:0000256" key="1">
    <source>
        <dbReference type="SAM" id="Phobius"/>
    </source>
</evidence>
<feature type="transmembrane region" description="Helical" evidence="1">
    <location>
        <begin position="361"/>
        <end position="384"/>
    </location>
</feature>
<dbReference type="InterPro" id="IPR010288">
    <property type="entry name" value="EcsB_ABC"/>
</dbReference>
<name>A0A0D1IVN1_BACIU</name>
<comment type="caution">
    <text evidence="2">The sequence shown here is derived from an EMBL/GenBank/DDBJ whole genome shotgun (WGS) entry which is preliminary data.</text>
</comment>
<feature type="transmembrane region" description="Helical" evidence="1">
    <location>
        <begin position="133"/>
        <end position="155"/>
    </location>
</feature>
<protein>
    <submittedName>
        <fullName evidence="2">ABC transporter permease</fullName>
    </submittedName>
</protein>